<accession>A0A4R1K5A3</accession>
<evidence type="ECO:0000313" key="5">
    <source>
        <dbReference type="Proteomes" id="UP000294614"/>
    </source>
</evidence>
<evidence type="ECO:0000256" key="1">
    <source>
        <dbReference type="ARBA" id="ARBA00022729"/>
    </source>
</evidence>
<dbReference type="PANTHER" id="PTHR35038:SF6">
    <property type="entry name" value="SURFACE LOCALIZED DECAHEME CYTOCHROME C LIPOPROTEIN"/>
    <property type="match status" value="1"/>
</dbReference>
<feature type="signal peptide" evidence="2">
    <location>
        <begin position="1"/>
        <end position="21"/>
    </location>
</feature>
<dbReference type="AlphaFoldDB" id="A0A4R1K5A3"/>
<proteinExistence type="predicted"/>
<dbReference type="InterPro" id="IPR036280">
    <property type="entry name" value="Multihaem_cyt_sf"/>
</dbReference>
<dbReference type="GO" id="GO:0016491">
    <property type="term" value="F:oxidoreductase activity"/>
    <property type="evidence" value="ECO:0007669"/>
    <property type="project" value="TreeGrafter"/>
</dbReference>
<reference evidence="4 5" key="1">
    <citation type="submission" date="2019-03" db="EMBL/GenBank/DDBJ databases">
        <title>Genomic Encyclopedia of Type Strains, Phase IV (KMG-IV): sequencing the most valuable type-strain genomes for metagenomic binning, comparative biology and taxonomic classification.</title>
        <authorList>
            <person name="Goeker M."/>
        </authorList>
    </citation>
    <scope>NUCLEOTIDE SEQUENCE [LARGE SCALE GENOMIC DNA]</scope>
    <source>
        <strain evidence="4 5">DSM 24984</strain>
    </source>
</reference>
<dbReference type="InterPro" id="IPR051829">
    <property type="entry name" value="Multiheme_Cytochr_ET"/>
</dbReference>
<evidence type="ECO:0000259" key="3">
    <source>
        <dbReference type="Pfam" id="PF09699"/>
    </source>
</evidence>
<dbReference type="Gene3D" id="1.10.1130.10">
    <property type="entry name" value="Flavocytochrome C3, Chain A"/>
    <property type="match status" value="1"/>
</dbReference>
<dbReference type="PANTHER" id="PTHR35038">
    <property type="entry name" value="DISSIMILATORY SULFITE REDUCTASE SIRA"/>
    <property type="match status" value="1"/>
</dbReference>
<dbReference type="EMBL" id="SMGG01000006">
    <property type="protein sequence ID" value="TCK59348.1"/>
    <property type="molecule type" value="Genomic_DNA"/>
</dbReference>
<feature type="domain" description="Doubled CXXCH motif" evidence="3">
    <location>
        <begin position="163"/>
        <end position="199"/>
    </location>
</feature>
<dbReference type="Proteomes" id="UP000294614">
    <property type="component" value="Unassembled WGS sequence"/>
</dbReference>
<dbReference type="InterPro" id="IPR010177">
    <property type="entry name" value="Paired_CXXCH_1"/>
</dbReference>
<name>A0A4R1K5A3_9BACT</name>
<dbReference type="SUPFAM" id="SSF48695">
    <property type="entry name" value="Multiheme cytochromes"/>
    <property type="match status" value="1"/>
</dbReference>
<keyword evidence="1 2" id="KW-0732">Signal</keyword>
<feature type="domain" description="Doubled CXXCH motif" evidence="3">
    <location>
        <begin position="209"/>
        <end position="246"/>
    </location>
</feature>
<feature type="chain" id="PRO_5020731393" evidence="2">
    <location>
        <begin position="22"/>
        <end position="325"/>
    </location>
</feature>
<organism evidence="4 5">
    <name type="scientific">Seleniivibrio woodruffii</name>
    <dbReference type="NCBI Taxonomy" id="1078050"/>
    <lineage>
        <taxon>Bacteria</taxon>
        <taxon>Pseudomonadati</taxon>
        <taxon>Deferribacterota</taxon>
        <taxon>Deferribacteres</taxon>
        <taxon>Deferribacterales</taxon>
        <taxon>Geovibrionaceae</taxon>
        <taxon>Seleniivibrio</taxon>
    </lineage>
</organism>
<keyword evidence="5" id="KW-1185">Reference proteome</keyword>
<evidence type="ECO:0000256" key="2">
    <source>
        <dbReference type="SAM" id="SignalP"/>
    </source>
</evidence>
<dbReference type="Pfam" id="PF09699">
    <property type="entry name" value="Paired_CXXCH_1"/>
    <property type="match status" value="3"/>
</dbReference>
<feature type="domain" description="Doubled CXXCH motif" evidence="3">
    <location>
        <begin position="277"/>
        <end position="310"/>
    </location>
</feature>
<sequence>MRTRLNCLIITILTLSSLVFATEARAEMQIIFPMSQNMKAVSNIHVIGRLANNTPVKIEINGAVTEKKLIRAKDTAGHDYYMLMTILRLEDGENKINISQGDEKKSFVINRIDTAAKVADWTEGLNGFHKSTNKDICLNCHKFDNLSDCVNCHSDKFLGAWVHKPVKEAKCFECHDQAQGFIPHEPFAETCLKCHTQMKEKIDSMPMVHSPVIEGYCTICHSPHKSTNRTHLRKPIDDLCNECHDSGNPEDNFHTKGYMKAHPVKGVRVEKLNKDIECADCHSPHYSDNDKLLSVEGGREALCAKCHEPEEAKDLLDALEGMSAE</sequence>
<dbReference type="NCBIfam" id="TIGR01905">
    <property type="entry name" value="paired_CXXCH_1"/>
    <property type="match status" value="2"/>
</dbReference>
<evidence type="ECO:0000313" key="4">
    <source>
        <dbReference type="EMBL" id="TCK59348.1"/>
    </source>
</evidence>
<protein>
    <submittedName>
        <fullName evidence="4">Putative CXXCH cytochrome family protein</fullName>
    </submittedName>
</protein>
<comment type="caution">
    <text evidence="4">The sequence shown here is derived from an EMBL/GenBank/DDBJ whole genome shotgun (WGS) entry which is preliminary data.</text>
</comment>
<gene>
    <name evidence="4" type="ORF">C8D98_2281</name>
</gene>